<evidence type="ECO:0000313" key="3">
    <source>
        <dbReference type="EMBL" id="CAF3816347.1"/>
    </source>
</evidence>
<sequence>MSSSDQQNQTLAALGLSGNTRGAPKELEVFALNTNDPFAHLQFAQLLQRSGADPILWTGTELNRSTPAGNFRLYKDASNVFGIWVPNSQAFYSDGIPPNISAPDILSEQMVGGSHADRTEPVRHYPAYGHSSDYRRNDRVFTNSSHRKNRATPYDRPAGYKQYQYSNTPSEQYNHEDESTSRRSTARSRYTVDASASLSTLRQGREQSSKAATSHRPSHFSSSYKRGRQTSSITAVTPMLIGQNPAHGLALTPEQQQRRTLLNQKRPERRKQVMMAVKSREEEQQTQTGEQQPEDEQPEQQQTVSSFTDEDGNDNDAVDGEPVLGKVPPIT</sequence>
<dbReference type="Proteomes" id="UP000663829">
    <property type="component" value="Unassembled WGS sequence"/>
</dbReference>
<feature type="compositionally biased region" description="Polar residues" evidence="1">
    <location>
        <begin position="163"/>
        <end position="172"/>
    </location>
</feature>
<dbReference type="EMBL" id="CAJOBC010004144">
    <property type="protein sequence ID" value="CAF3816347.1"/>
    <property type="molecule type" value="Genomic_DNA"/>
</dbReference>
<proteinExistence type="predicted"/>
<dbReference type="AlphaFoldDB" id="A0A814K5J7"/>
<dbReference type="EMBL" id="CAJNOQ010004144">
    <property type="protein sequence ID" value="CAF1046521.1"/>
    <property type="molecule type" value="Genomic_DNA"/>
</dbReference>
<protein>
    <submittedName>
        <fullName evidence="2">Uncharacterized protein</fullName>
    </submittedName>
</protein>
<dbReference type="Proteomes" id="UP000681722">
    <property type="component" value="Unassembled WGS sequence"/>
</dbReference>
<evidence type="ECO:0000313" key="2">
    <source>
        <dbReference type="EMBL" id="CAF1046521.1"/>
    </source>
</evidence>
<feature type="compositionally biased region" description="Acidic residues" evidence="1">
    <location>
        <begin position="308"/>
        <end position="319"/>
    </location>
</feature>
<feature type="region of interest" description="Disordered" evidence="1">
    <location>
        <begin position="259"/>
        <end position="331"/>
    </location>
</feature>
<name>A0A814K5J7_9BILA</name>
<evidence type="ECO:0000256" key="1">
    <source>
        <dbReference type="SAM" id="MobiDB-lite"/>
    </source>
</evidence>
<comment type="caution">
    <text evidence="2">The sequence shown here is derived from an EMBL/GenBank/DDBJ whole genome shotgun (WGS) entry which is preliminary data.</text>
</comment>
<evidence type="ECO:0000313" key="4">
    <source>
        <dbReference type="Proteomes" id="UP000663829"/>
    </source>
</evidence>
<feature type="region of interest" description="Disordered" evidence="1">
    <location>
        <begin position="111"/>
        <end position="229"/>
    </location>
</feature>
<accession>A0A814K5J7</accession>
<feature type="compositionally biased region" description="Polar residues" evidence="1">
    <location>
        <begin position="219"/>
        <end position="229"/>
    </location>
</feature>
<organism evidence="2 4">
    <name type="scientific">Didymodactylos carnosus</name>
    <dbReference type="NCBI Taxonomy" id="1234261"/>
    <lineage>
        <taxon>Eukaryota</taxon>
        <taxon>Metazoa</taxon>
        <taxon>Spiralia</taxon>
        <taxon>Gnathifera</taxon>
        <taxon>Rotifera</taxon>
        <taxon>Eurotatoria</taxon>
        <taxon>Bdelloidea</taxon>
        <taxon>Philodinida</taxon>
        <taxon>Philodinidae</taxon>
        <taxon>Didymodactylos</taxon>
    </lineage>
</organism>
<gene>
    <name evidence="2" type="ORF">GPM918_LOCUS16056</name>
    <name evidence="3" type="ORF">SRO942_LOCUS16056</name>
</gene>
<reference evidence="2" key="1">
    <citation type="submission" date="2021-02" db="EMBL/GenBank/DDBJ databases">
        <authorList>
            <person name="Nowell W R."/>
        </authorList>
    </citation>
    <scope>NUCLEOTIDE SEQUENCE</scope>
</reference>
<keyword evidence="4" id="KW-1185">Reference proteome</keyword>